<dbReference type="Proteomes" id="UP001460888">
    <property type="component" value="Unassembled WGS sequence"/>
</dbReference>
<evidence type="ECO:0000256" key="5">
    <source>
        <dbReference type="ARBA" id="ARBA00022842"/>
    </source>
</evidence>
<dbReference type="InterPro" id="IPR000092">
    <property type="entry name" value="Polyprenyl_synt"/>
</dbReference>
<dbReference type="PROSITE" id="PS00723">
    <property type="entry name" value="POLYPRENYL_SYNTHASE_1"/>
    <property type="match status" value="1"/>
</dbReference>
<keyword evidence="6" id="KW-0414">Isoprene biosynthesis</keyword>
<evidence type="ECO:0000256" key="4">
    <source>
        <dbReference type="ARBA" id="ARBA00022723"/>
    </source>
</evidence>
<name>A0ABV2AZA7_9GAMM</name>
<dbReference type="EMBL" id="APND01000001">
    <property type="protein sequence ID" value="MES1928479.1"/>
    <property type="molecule type" value="Genomic_DNA"/>
</dbReference>
<dbReference type="NCBIfam" id="NF045485">
    <property type="entry name" value="FPPsyn"/>
    <property type="match status" value="1"/>
</dbReference>
<dbReference type="InterPro" id="IPR008949">
    <property type="entry name" value="Isoprenoid_synthase_dom_sf"/>
</dbReference>
<keyword evidence="5" id="KW-0460">Magnesium</keyword>
<evidence type="ECO:0000256" key="6">
    <source>
        <dbReference type="ARBA" id="ARBA00023229"/>
    </source>
</evidence>
<comment type="similarity">
    <text evidence="2 7">Belongs to the FPP/GGPP synthase family.</text>
</comment>
<dbReference type="InterPro" id="IPR053378">
    <property type="entry name" value="Prenyl_diphosphate_synthase"/>
</dbReference>
<dbReference type="InterPro" id="IPR033749">
    <property type="entry name" value="Polyprenyl_synt_CS"/>
</dbReference>
<evidence type="ECO:0000256" key="2">
    <source>
        <dbReference type="ARBA" id="ARBA00006706"/>
    </source>
</evidence>
<evidence type="ECO:0000256" key="3">
    <source>
        <dbReference type="ARBA" id="ARBA00022679"/>
    </source>
</evidence>
<evidence type="ECO:0000256" key="7">
    <source>
        <dbReference type="RuleBase" id="RU004466"/>
    </source>
</evidence>
<accession>A0ABV2AZA7</accession>
<comment type="cofactor">
    <cofactor evidence="1">
        <name>Mg(2+)</name>
        <dbReference type="ChEBI" id="CHEBI:18420"/>
    </cofactor>
</comment>
<dbReference type="SFLD" id="SFLDS00005">
    <property type="entry name" value="Isoprenoid_Synthase_Type_I"/>
    <property type="match status" value="1"/>
</dbReference>
<dbReference type="PANTHER" id="PTHR43281:SF1">
    <property type="entry name" value="FARNESYL DIPHOSPHATE SYNTHASE"/>
    <property type="match status" value="1"/>
</dbReference>
<dbReference type="RefSeq" id="WP_353109579.1">
    <property type="nucleotide sequence ID" value="NZ_APND01000001.1"/>
</dbReference>
<protein>
    <submittedName>
        <fullName evidence="8">Geranyltranstransferase</fullName>
    </submittedName>
</protein>
<dbReference type="Gene3D" id="1.10.600.10">
    <property type="entry name" value="Farnesyl Diphosphate Synthase"/>
    <property type="match status" value="1"/>
</dbReference>
<dbReference type="SUPFAM" id="SSF48576">
    <property type="entry name" value="Terpenoid synthases"/>
    <property type="match status" value="1"/>
</dbReference>
<dbReference type="PROSITE" id="PS00444">
    <property type="entry name" value="POLYPRENYL_SYNTHASE_2"/>
    <property type="match status" value="1"/>
</dbReference>
<dbReference type="SFLD" id="SFLDG01017">
    <property type="entry name" value="Polyprenyl_Transferase_Like"/>
    <property type="match status" value="1"/>
</dbReference>
<evidence type="ECO:0000313" key="8">
    <source>
        <dbReference type="EMBL" id="MES1928479.1"/>
    </source>
</evidence>
<keyword evidence="3 7" id="KW-0808">Transferase</keyword>
<gene>
    <name evidence="8" type="ORF">SADO_04450</name>
</gene>
<evidence type="ECO:0000256" key="1">
    <source>
        <dbReference type="ARBA" id="ARBA00001946"/>
    </source>
</evidence>
<reference evidence="8 9" key="1">
    <citation type="submission" date="2013-03" db="EMBL/GenBank/DDBJ databases">
        <title>Salinisphaera dokdonensis CL-ES53 Genome Sequencing.</title>
        <authorList>
            <person name="Li C."/>
            <person name="Lai Q."/>
            <person name="Shao Z."/>
        </authorList>
    </citation>
    <scope>NUCLEOTIDE SEQUENCE [LARGE SCALE GENOMIC DNA]</scope>
    <source>
        <strain evidence="8 9">CL-ES53</strain>
    </source>
</reference>
<sequence>MDHCPDHDYSQRIQDRLERLLPPAEESPERLHEAMRYAVLGGGKRIRPRLVYATGAALGLTSDQLDAPACAVEFIHAYSLIHDDLPAMDDDTLRRGRATAHVAFDEATAILAGDALQSLAFEALATDSHKDATPPIRAARLATLARACGSRGMVGGQALDMASEGQTIGVETLERLHSLKTGALLHACVVLAADGLPELPDGERQALDRFATKIGLAFQVRDDVLDIESDTATLGKTQGADIAHDKATYPALLGLDAARDYAERLYAEALEALAVFGDRAEALRVIAAEIVQRDH</sequence>
<proteinExistence type="inferred from homology"/>
<dbReference type="PANTHER" id="PTHR43281">
    <property type="entry name" value="FARNESYL DIPHOSPHATE SYNTHASE"/>
    <property type="match status" value="1"/>
</dbReference>
<evidence type="ECO:0000313" key="9">
    <source>
        <dbReference type="Proteomes" id="UP001460888"/>
    </source>
</evidence>
<keyword evidence="4" id="KW-0479">Metal-binding</keyword>
<keyword evidence="9" id="KW-1185">Reference proteome</keyword>
<dbReference type="CDD" id="cd00685">
    <property type="entry name" value="Trans_IPPS_HT"/>
    <property type="match status" value="1"/>
</dbReference>
<organism evidence="8 9">
    <name type="scientific">Salinisphaera dokdonensis CL-ES53</name>
    <dbReference type="NCBI Taxonomy" id="1304272"/>
    <lineage>
        <taxon>Bacteria</taxon>
        <taxon>Pseudomonadati</taxon>
        <taxon>Pseudomonadota</taxon>
        <taxon>Gammaproteobacteria</taxon>
        <taxon>Salinisphaerales</taxon>
        <taxon>Salinisphaeraceae</taxon>
        <taxon>Salinisphaera</taxon>
    </lineage>
</organism>
<comment type="caution">
    <text evidence="8">The sequence shown here is derived from an EMBL/GenBank/DDBJ whole genome shotgun (WGS) entry which is preliminary data.</text>
</comment>
<dbReference type="Pfam" id="PF00348">
    <property type="entry name" value="polyprenyl_synt"/>
    <property type="match status" value="1"/>
</dbReference>